<protein>
    <recommendedName>
        <fullName evidence="7">ABC transporter ATP-binding protein</fullName>
    </recommendedName>
</protein>
<evidence type="ECO:0000313" key="2">
    <source>
        <dbReference type="EMBL" id="HAG3039681.1"/>
    </source>
</evidence>
<proteinExistence type="predicted"/>
<evidence type="ECO:0000313" key="4">
    <source>
        <dbReference type="EMBL" id="HAG3725880.1"/>
    </source>
</evidence>
<dbReference type="EMBL" id="DAAYDZ010000073">
    <property type="protein sequence ID" value="HAG3725880.1"/>
    <property type="molecule type" value="Genomic_DNA"/>
</dbReference>
<reference evidence="3" key="2">
    <citation type="submission" date="2020-02" db="EMBL/GenBank/DDBJ databases">
        <authorList>
            <consortium name="NCBI Pathogen Detection Project"/>
        </authorList>
    </citation>
    <scope>NUCLEOTIDE SEQUENCE</scope>
    <source>
        <strain evidence="5">MA.JE_S09-000824</strain>
        <strain evidence="4">MA.JE_S09-001072</strain>
        <strain evidence="3">MA.JE_S09-001073</strain>
        <strain evidence="6">MA.JE_S09-001075</strain>
        <strain evidence="1">MA.JE_S09-001506</strain>
    </source>
</reference>
<dbReference type="Gene3D" id="3.40.50.300">
    <property type="entry name" value="P-loop containing nucleotide triphosphate hydrolases"/>
    <property type="match status" value="1"/>
</dbReference>
<dbReference type="EMBL" id="DAAXXY010000069">
    <property type="protein sequence ID" value="HAG3039883.1"/>
    <property type="molecule type" value="Genomic_DNA"/>
</dbReference>
<gene>
    <name evidence="2" type="ORF">G8082_004847</name>
    <name evidence="3" type="ORF">G8082_005063</name>
    <name evidence="5" type="ORF">G8184_005074</name>
    <name evidence="4" type="ORF">G8423_005055</name>
    <name evidence="6" type="ORF">G8564_005172</name>
    <name evidence="1" type="ORF">G8U17_005136</name>
</gene>
<name>A0A761FIE2_SALER</name>
<accession>A0A761FIE2</accession>
<organism evidence="3">
    <name type="scientific">Salmonella enterica</name>
    <name type="common">Salmonella choleraesuis</name>
    <dbReference type="NCBI Taxonomy" id="28901"/>
    <lineage>
        <taxon>Bacteria</taxon>
        <taxon>Pseudomonadati</taxon>
        <taxon>Pseudomonadota</taxon>
        <taxon>Gammaproteobacteria</taxon>
        <taxon>Enterobacterales</taxon>
        <taxon>Enterobacteriaceae</taxon>
        <taxon>Salmonella</taxon>
    </lineage>
</organism>
<evidence type="ECO:0000313" key="6">
    <source>
        <dbReference type="EMBL" id="HAG4443597.1"/>
    </source>
</evidence>
<evidence type="ECO:0000313" key="3">
    <source>
        <dbReference type="EMBL" id="HAG3039883.1"/>
    </source>
</evidence>
<sequence>MLKIAKALAENSDAIFADEPTCNLDNGSIEYITNTLKYYSGSVVVISHDRYFLDEIVNKIWEIENGNV</sequence>
<dbReference type="AlphaFoldDB" id="A0A761FIE2"/>
<dbReference type="PANTHER" id="PTHR42855">
    <property type="entry name" value="ABC TRANSPORTER ATP-BINDING SUBUNIT"/>
    <property type="match status" value="1"/>
</dbReference>
<dbReference type="SUPFAM" id="SSF52540">
    <property type="entry name" value="P-loop containing nucleoside triphosphate hydrolases"/>
    <property type="match status" value="1"/>
</dbReference>
<dbReference type="EMBL" id="DAAYES010000071">
    <property type="protein sequence ID" value="HAG3884189.1"/>
    <property type="molecule type" value="Genomic_DNA"/>
</dbReference>
<dbReference type="EMBL" id="DAAYJG010000093">
    <property type="protein sequence ID" value="HAG4443597.1"/>
    <property type="molecule type" value="Genomic_DNA"/>
</dbReference>
<dbReference type="EMBL" id="DAAXXY010000039">
    <property type="protein sequence ID" value="HAG3039681.1"/>
    <property type="molecule type" value="Genomic_DNA"/>
</dbReference>
<dbReference type="InterPro" id="IPR027417">
    <property type="entry name" value="P-loop_NTPase"/>
</dbReference>
<dbReference type="PANTHER" id="PTHR42855:SF2">
    <property type="entry name" value="DRUG RESISTANCE ABC TRANSPORTER,ATP-BINDING PROTEIN"/>
    <property type="match status" value="1"/>
</dbReference>
<comment type="caution">
    <text evidence="3">The sequence shown here is derived from an EMBL/GenBank/DDBJ whole genome shotgun (WGS) entry which is preliminary data.</text>
</comment>
<dbReference type="InterPro" id="IPR051309">
    <property type="entry name" value="ABCF_ATPase"/>
</dbReference>
<evidence type="ECO:0000313" key="1">
    <source>
        <dbReference type="EMBL" id="HAG1020005.1"/>
    </source>
</evidence>
<reference evidence="3" key="1">
    <citation type="journal article" date="2018" name="Genome Biol.">
        <title>SKESA: strategic k-mer extension for scrupulous assemblies.</title>
        <authorList>
            <person name="Souvorov A."/>
            <person name="Agarwala R."/>
            <person name="Lipman D.J."/>
        </authorList>
    </citation>
    <scope>NUCLEOTIDE SEQUENCE</scope>
    <source>
        <strain evidence="5">MA.JE_S09-000824</strain>
        <strain evidence="4">MA.JE_S09-001072</strain>
        <strain evidence="3">MA.JE_S09-001073</strain>
        <strain evidence="6">MA.JE_S09-001075</strain>
        <strain evidence="1">MA.JE_S09-001506</strain>
    </source>
</reference>
<evidence type="ECO:0008006" key="7">
    <source>
        <dbReference type="Google" id="ProtNLM"/>
    </source>
</evidence>
<evidence type="ECO:0000313" key="5">
    <source>
        <dbReference type="EMBL" id="HAG3884189.1"/>
    </source>
</evidence>
<dbReference type="EMBL" id="DAAXHL010000095">
    <property type="protein sequence ID" value="HAG1020005.1"/>
    <property type="molecule type" value="Genomic_DNA"/>
</dbReference>